<comment type="caution">
    <text evidence="9">The sequence shown here is derived from an EMBL/GenBank/DDBJ whole genome shotgun (WGS) entry which is preliminary data.</text>
</comment>
<evidence type="ECO:0000256" key="4">
    <source>
        <dbReference type="ARBA" id="ARBA00023157"/>
    </source>
</evidence>
<feature type="domain" description="Carboxylesterase type B" evidence="8">
    <location>
        <begin position="32"/>
        <end position="559"/>
    </location>
</feature>
<evidence type="ECO:0000256" key="7">
    <source>
        <dbReference type="SAM" id="Phobius"/>
    </source>
</evidence>
<keyword evidence="3 6" id="KW-0378">Hydrolase</keyword>
<reference evidence="9 10" key="1">
    <citation type="submission" date="2023-03" db="EMBL/GenBank/DDBJ databases">
        <title>Genome insight into feeding habits of ladybird beetles.</title>
        <authorList>
            <person name="Li H.-S."/>
            <person name="Huang Y.-H."/>
            <person name="Pang H."/>
        </authorList>
    </citation>
    <scope>NUCLEOTIDE SEQUENCE [LARGE SCALE GENOMIC DNA]</scope>
    <source>
        <strain evidence="9">SYSU_2023b</strain>
        <tissue evidence="9">Whole body</tissue>
    </source>
</reference>
<protein>
    <recommendedName>
        <fullName evidence="6">Carboxylic ester hydrolase</fullName>
        <ecNumber evidence="6">3.1.1.-</ecNumber>
    </recommendedName>
</protein>
<keyword evidence="4" id="KW-1015">Disulfide bond</keyword>
<organism evidence="9 10">
    <name type="scientific">Henosepilachna vigintioctopunctata</name>
    <dbReference type="NCBI Taxonomy" id="420089"/>
    <lineage>
        <taxon>Eukaryota</taxon>
        <taxon>Metazoa</taxon>
        <taxon>Ecdysozoa</taxon>
        <taxon>Arthropoda</taxon>
        <taxon>Hexapoda</taxon>
        <taxon>Insecta</taxon>
        <taxon>Pterygota</taxon>
        <taxon>Neoptera</taxon>
        <taxon>Endopterygota</taxon>
        <taxon>Coleoptera</taxon>
        <taxon>Polyphaga</taxon>
        <taxon>Cucujiformia</taxon>
        <taxon>Coccinelloidea</taxon>
        <taxon>Coccinellidae</taxon>
        <taxon>Epilachninae</taxon>
        <taxon>Epilachnini</taxon>
        <taxon>Henosepilachna</taxon>
    </lineage>
</organism>
<dbReference type="AlphaFoldDB" id="A0AAW1V954"/>
<dbReference type="Pfam" id="PF00135">
    <property type="entry name" value="COesterase"/>
    <property type="match status" value="1"/>
</dbReference>
<proteinExistence type="inferred from homology"/>
<dbReference type="EC" id="3.1.1.-" evidence="6"/>
<evidence type="ECO:0000256" key="6">
    <source>
        <dbReference type="RuleBase" id="RU361235"/>
    </source>
</evidence>
<dbReference type="InterPro" id="IPR002018">
    <property type="entry name" value="CarbesteraseB"/>
</dbReference>
<sequence>MCRPDFFVAMYNYVAFCLVLINLFHSIFSEGPIVKISDGDIKGRESRTPEGKPFFIFQGIPFAAPPIGDLRFADPQEPAKWTYVKDCTDKNVVCYQSRSYLSEFETEDCLVLNVYTPKLLQNNTDSDLAVMVYFYGGGYYIGNMTFDAYGPDFFMDKDVVIVTVNYRVGPFGFLSTGDEVISGNFGLKDQQLALKWVQKNIGVFGGDPDKVTIFGNSAGSASVGFQILNKKNKGLFRAGIMSSGSPLGSWSFQKHPEKTAFLTAKFIDNSKSMKTSEELLEYLRSVPASDLRKASIQVLGQDAFEVKQEFNGYYYGPVLDSQLKNCALEGHIYELLQSGNFMHLPIMIGITSEESLTTIDAIDFFKHLMKKFDSNNELLVSDHFNIFDNSQKKHIGNLIHQIYVEGNSTLEENLPKGIRLLGDQMMNYAVIKHAYFASDYNDVFLYQFSYDGMMGNYSGHLDGADAVVHTEDMNYIWRRNIPSANNMDLQKFPESDLIVQKRLLTLYTNFAKYLNPTHEKIPLLQNITWPTLNSRGKNGAVYMDINSDLEIKTNLKHDTYLKWDKIFVKYAVKPLDAY</sequence>
<dbReference type="PANTHER" id="PTHR43142:SF1">
    <property type="entry name" value="CARBOXYLIC ESTER HYDROLASE"/>
    <property type="match status" value="1"/>
</dbReference>
<dbReference type="GO" id="GO:0052689">
    <property type="term" value="F:carboxylic ester hydrolase activity"/>
    <property type="evidence" value="ECO:0007669"/>
    <property type="project" value="UniProtKB-KW"/>
</dbReference>
<evidence type="ECO:0000313" key="9">
    <source>
        <dbReference type="EMBL" id="KAK9891698.1"/>
    </source>
</evidence>
<evidence type="ECO:0000256" key="1">
    <source>
        <dbReference type="ARBA" id="ARBA00005964"/>
    </source>
</evidence>
<keyword evidence="7" id="KW-1133">Transmembrane helix</keyword>
<dbReference type="PANTHER" id="PTHR43142">
    <property type="entry name" value="CARBOXYLIC ESTER HYDROLASE"/>
    <property type="match status" value="1"/>
</dbReference>
<keyword evidence="5" id="KW-0325">Glycoprotein</keyword>
<keyword evidence="2" id="KW-0719">Serine esterase</keyword>
<keyword evidence="7" id="KW-0472">Membrane</keyword>
<evidence type="ECO:0000256" key="3">
    <source>
        <dbReference type="ARBA" id="ARBA00022801"/>
    </source>
</evidence>
<dbReference type="EMBL" id="JARQZJ010000129">
    <property type="protein sequence ID" value="KAK9891698.1"/>
    <property type="molecule type" value="Genomic_DNA"/>
</dbReference>
<dbReference type="Gene3D" id="3.40.50.1820">
    <property type="entry name" value="alpha/beta hydrolase"/>
    <property type="match status" value="1"/>
</dbReference>
<evidence type="ECO:0000256" key="2">
    <source>
        <dbReference type="ARBA" id="ARBA00022487"/>
    </source>
</evidence>
<gene>
    <name evidence="9" type="ORF">WA026_015665</name>
</gene>
<evidence type="ECO:0000313" key="10">
    <source>
        <dbReference type="Proteomes" id="UP001431783"/>
    </source>
</evidence>
<dbReference type="SUPFAM" id="SSF53474">
    <property type="entry name" value="alpha/beta-Hydrolases"/>
    <property type="match status" value="1"/>
</dbReference>
<name>A0AAW1V954_9CUCU</name>
<dbReference type="PROSITE" id="PS00122">
    <property type="entry name" value="CARBOXYLESTERASE_B_1"/>
    <property type="match status" value="1"/>
</dbReference>
<keyword evidence="10" id="KW-1185">Reference proteome</keyword>
<dbReference type="Proteomes" id="UP001431783">
    <property type="component" value="Unassembled WGS sequence"/>
</dbReference>
<comment type="similarity">
    <text evidence="1 6">Belongs to the type-B carboxylesterase/lipase family.</text>
</comment>
<evidence type="ECO:0000256" key="5">
    <source>
        <dbReference type="ARBA" id="ARBA00023180"/>
    </source>
</evidence>
<accession>A0AAW1V954</accession>
<keyword evidence="7" id="KW-0812">Transmembrane</keyword>
<feature type="transmembrane region" description="Helical" evidence="7">
    <location>
        <begin position="7"/>
        <end position="28"/>
    </location>
</feature>
<dbReference type="InterPro" id="IPR029058">
    <property type="entry name" value="AB_hydrolase_fold"/>
</dbReference>
<dbReference type="InterPro" id="IPR019826">
    <property type="entry name" value="Carboxylesterase_B_AS"/>
</dbReference>
<evidence type="ECO:0000259" key="8">
    <source>
        <dbReference type="Pfam" id="PF00135"/>
    </source>
</evidence>